<keyword evidence="3" id="KW-1185">Reference proteome</keyword>
<protein>
    <submittedName>
        <fullName evidence="2">DUF3105 domain-containing protein</fullName>
    </submittedName>
</protein>
<dbReference type="Proteomes" id="UP001499938">
    <property type="component" value="Unassembled WGS sequence"/>
</dbReference>
<keyword evidence="1" id="KW-0812">Transmembrane</keyword>
<sequence>MAKKKQATTDTSAARRAQLEAVRKQQAQAERRRGMAIWGSGLAVLLLIAGVVGFTIVKDRQSAGKVSLDAVKTYKYEGGKHTDQTVKYAENPPVGGEHSGTWLNCGVYDKPVPNENAVHSLEHGAVWVTYDPKLPSADVDKLRKEIPSTYMVLSPFDGLPSPVVASAWGKQLTLTGADDPRLEAFIAAYRQGPQTPEPGAVCTGGMDADGKVS</sequence>
<accession>A0ABN2LWL0</accession>
<dbReference type="InterPro" id="IPR021454">
    <property type="entry name" value="DUF3105"/>
</dbReference>
<reference evidence="2 3" key="1">
    <citation type="journal article" date="2019" name="Int. J. Syst. Evol. Microbiol.">
        <title>The Global Catalogue of Microorganisms (GCM) 10K type strain sequencing project: providing services to taxonomists for standard genome sequencing and annotation.</title>
        <authorList>
            <consortium name="The Broad Institute Genomics Platform"/>
            <consortium name="The Broad Institute Genome Sequencing Center for Infectious Disease"/>
            <person name="Wu L."/>
            <person name="Ma J."/>
        </authorList>
    </citation>
    <scope>NUCLEOTIDE SEQUENCE [LARGE SCALE GENOMIC DNA]</scope>
    <source>
        <strain evidence="2 3">JCM 15592</strain>
    </source>
</reference>
<evidence type="ECO:0000256" key="1">
    <source>
        <dbReference type="SAM" id="Phobius"/>
    </source>
</evidence>
<name>A0ABN2LWL0_9MICO</name>
<feature type="transmembrane region" description="Helical" evidence="1">
    <location>
        <begin position="35"/>
        <end position="57"/>
    </location>
</feature>
<comment type="caution">
    <text evidence="2">The sequence shown here is derived from an EMBL/GenBank/DDBJ whole genome shotgun (WGS) entry which is preliminary data.</text>
</comment>
<dbReference type="Pfam" id="PF11303">
    <property type="entry name" value="DUF3105"/>
    <property type="match status" value="1"/>
</dbReference>
<evidence type="ECO:0000313" key="2">
    <source>
        <dbReference type="EMBL" id="GAA1800102.1"/>
    </source>
</evidence>
<dbReference type="RefSeq" id="WP_344085836.1">
    <property type="nucleotide sequence ID" value="NZ_BAAAPO010000039.1"/>
</dbReference>
<organism evidence="2 3">
    <name type="scientific">Nostocoides veronense</name>
    <dbReference type="NCBI Taxonomy" id="330836"/>
    <lineage>
        <taxon>Bacteria</taxon>
        <taxon>Bacillati</taxon>
        <taxon>Actinomycetota</taxon>
        <taxon>Actinomycetes</taxon>
        <taxon>Micrococcales</taxon>
        <taxon>Intrasporangiaceae</taxon>
        <taxon>Nostocoides</taxon>
    </lineage>
</organism>
<gene>
    <name evidence="2" type="ORF">GCM10009811_24990</name>
</gene>
<keyword evidence="1" id="KW-1133">Transmembrane helix</keyword>
<proteinExistence type="predicted"/>
<keyword evidence="1" id="KW-0472">Membrane</keyword>
<dbReference type="EMBL" id="BAAAPO010000039">
    <property type="protein sequence ID" value="GAA1800102.1"/>
    <property type="molecule type" value="Genomic_DNA"/>
</dbReference>
<evidence type="ECO:0000313" key="3">
    <source>
        <dbReference type="Proteomes" id="UP001499938"/>
    </source>
</evidence>